<protein>
    <submittedName>
        <fullName evidence="1">Aroma-sacti cluster domain-containing protein</fullName>
    </submittedName>
</protein>
<reference evidence="2" key="1">
    <citation type="journal article" date="2019" name="Int. J. Syst. Evol. Microbiol.">
        <title>The Global Catalogue of Microorganisms (GCM) 10K type strain sequencing project: providing services to taxonomists for standard genome sequencing and annotation.</title>
        <authorList>
            <consortium name="The Broad Institute Genomics Platform"/>
            <consortium name="The Broad Institute Genome Sequencing Center for Infectious Disease"/>
            <person name="Wu L."/>
            <person name="Ma J."/>
        </authorList>
    </citation>
    <scope>NUCLEOTIDE SEQUENCE [LARGE SCALE GENOMIC DNA]</scope>
    <source>
        <strain evidence="2">CCUG 53903</strain>
    </source>
</reference>
<organism evidence="1 2">
    <name type="scientific">Nonomuraea insulae</name>
    <dbReference type="NCBI Taxonomy" id="1616787"/>
    <lineage>
        <taxon>Bacteria</taxon>
        <taxon>Bacillati</taxon>
        <taxon>Actinomycetota</taxon>
        <taxon>Actinomycetes</taxon>
        <taxon>Streptosporangiales</taxon>
        <taxon>Streptosporangiaceae</taxon>
        <taxon>Nonomuraea</taxon>
    </lineage>
</organism>
<dbReference type="EMBL" id="JBHSPA010000023">
    <property type="protein sequence ID" value="MFC5826065.1"/>
    <property type="molecule type" value="Genomic_DNA"/>
</dbReference>
<dbReference type="Proteomes" id="UP001596058">
    <property type="component" value="Unassembled WGS sequence"/>
</dbReference>
<gene>
    <name evidence="1" type="ORF">ACFPZ3_19540</name>
</gene>
<dbReference type="NCBIfam" id="NF045560">
    <property type="entry name" value="aroma_sacti_dom"/>
    <property type="match status" value="1"/>
</dbReference>
<comment type="caution">
    <text evidence="1">The sequence shown here is derived from an EMBL/GenBank/DDBJ whole genome shotgun (WGS) entry which is preliminary data.</text>
</comment>
<evidence type="ECO:0000313" key="2">
    <source>
        <dbReference type="Proteomes" id="UP001596058"/>
    </source>
</evidence>
<accession>A0ABW1CME0</accession>
<evidence type="ECO:0000313" key="1">
    <source>
        <dbReference type="EMBL" id="MFC5826065.1"/>
    </source>
</evidence>
<dbReference type="RefSeq" id="WP_379515572.1">
    <property type="nucleotide sequence ID" value="NZ_JBHSPA010000023.1"/>
</dbReference>
<name>A0ABW1CME0_9ACTN</name>
<dbReference type="InterPro" id="IPR054632">
    <property type="entry name" value="Aroma_sacti_dom"/>
</dbReference>
<sequence length="69" mass="7370">MSQFDALTALQDAGVSLVEVPEEQQAIFASLTQTEVTVLTSVKDRLDAATEVSAHLLEQPGNHVGVIIH</sequence>
<proteinExistence type="predicted"/>
<keyword evidence="2" id="KW-1185">Reference proteome</keyword>